<dbReference type="PANTHER" id="PTHR30258">
    <property type="entry name" value="TYPE II SECRETION SYSTEM PROTEIN GSPE-RELATED"/>
    <property type="match status" value="1"/>
</dbReference>
<evidence type="ECO:0000259" key="4">
    <source>
        <dbReference type="PROSITE" id="PS00662"/>
    </source>
</evidence>
<dbReference type="GO" id="GO:0005524">
    <property type="term" value="F:ATP binding"/>
    <property type="evidence" value="ECO:0007669"/>
    <property type="project" value="UniProtKB-KW"/>
</dbReference>
<dbReference type="SUPFAM" id="SSF160246">
    <property type="entry name" value="EspE N-terminal domain-like"/>
    <property type="match status" value="1"/>
</dbReference>
<dbReference type="CDD" id="cd01129">
    <property type="entry name" value="PulE-GspE-like"/>
    <property type="match status" value="1"/>
</dbReference>
<protein>
    <submittedName>
        <fullName evidence="5">Type IV pilus assembly protein PilB</fullName>
    </submittedName>
</protein>
<accession>A0A833L0E7</accession>
<dbReference type="FunFam" id="3.40.50.300:FF:000398">
    <property type="entry name" value="Type IV pilus assembly ATPase PilB"/>
    <property type="match status" value="1"/>
</dbReference>
<dbReference type="InterPro" id="IPR037257">
    <property type="entry name" value="T2SS_E_N_sf"/>
</dbReference>
<reference evidence="5 6" key="1">
    <citation type="submission" date="2019-12" db="EMBL/GenBank/DDBJ databases">
        <authorList>
            <person name="Wolfe R."/>
            <person name="Danczak R."/>
            <person name="Wilkins M."/>
        </authorList>
    </citation>
    <scope>NUCLEOTIDE SEQUENCE [LARGE SCALE GENOMIC DNA]</scope>
    <source>
        <strain evidence="5">X2_MaxBin.013</strain>
    </source>
</reference>
<dbReference type="InterPro" id="IPR003593">
    <property type="entry name" value="AAA+_ATPase"/>
</dbReference>
<comment type="similarity">
    <text evidence="1">Belongs to the GSP E family.</text>
</comment>
<feature type="domain" description="Bacterial type II secretion system protein E" evidence="4">
    <location>
        <begin position="374"/>
        <end position="388"/>
    </location>
</feature>
<dbReference type="FunFam" id="3.30.450.90:FF:000001">
    <property type="entry name" value="Type II secretion system ATPase GspE"/>
    <property type="match status" value="1"/>
</dbReference>
<keyword evidence="2" id="KW-0547">Nucleotide-binding</keyword>
<comment type="caution">
    <text evidence="5">The sequence shown here is derived from an EMBL/GenBank/DDBJ whole genome shotgun (WGS) entry which is preliminary data.</text>
</comment>
<dbReference type="AlphaFoldDB" id="A0A833L0E7"/>
<dbReference type="SUPFAM" id="SSF52540">
    <property type="entry name" value="P-loop containing nucleoside triphosphate hydrolases"/>
    <property type="match status" value="1"/>
</dbReference>
<dbReference type="FunFam" id="3.30.300.160:FF:000002">
    <property type="entry name" value="Type II secretion system protein E"/>
    <property type="match status" value="1"/>
</dbReference>
<evidence type="ECO:0000256" key="1">
    <source>
        <dbReference type="ARBA" id="ARBA00006611"/>
    </source>
</evidence>
<dbReference type="Gene3D" id="3.30.450.90">
    <property type="match status" value="1"/>
</dbReference>
<dbReference type="Gene3D" id="3.40.50.300">
    <property type="entry name" value="P-loop containing nucleotide triphosphate hydrolases"/>
    <property type="match status" value="1"/>
</dbReference>
<dbReference type="EMBL" id="WPAF01000020">
    <property type="protein sequence ID" value="KAF0133705.1"/>
    <property type="molecule type" value="Genomic_DNA"/>
</dbReference>
<keyword evidence="3" id="KW-0067">ATP-binding</keyword>
<name>A0A833L0E7_UNCSA</name>
<dbReference type="Gene3D" id="3.30.300.160">
    <property type="entry name" value="Type II secretion system, protein E, N-terminal domain"/>
    <property type="match status" value="1"/>
</dbReference>
<dbReference type="GO" id="GO:0016887">
    <property type="term" value="F:ATP hydrolysis activity"/>
    <property type="evidence" value="ECO:0007669"/>
    <property type="project" value="TreeGrafter"/>
</dbReference>
<dbReference type="PROSITE" id="PS00662">
    <property type="entry name" value="T2SP_E"/>
    <property type="match status" value="1"/>
</dbReference>
<dbReference type="InterPro" id="IPR007831">
    <property type="entry name" value="T2SS_GspE_N"/>
</dbReference>
<dbReference type="Pfam" id="PF00437">
    <property type="entry name" value="T2SSE"/>
    <property type="match status" value="1"/>
</dbReference>
<dbReference type="InterPro" id="IPR027417">
    <property type="entry name" value="P-loop_NTPase"/>
</dbReference>
<organism evidence="5 6">
    <name type="scientific">Candidatus Saganbacteria bacterium</name>
    <dbReference type="NCBI Taxonomy" id="2575572"/>
    <lineage>
        <taxon>Bacteria</taxon>
        <taxon>Bacillati</taxon>
        <taxon>Saganbacteria</taxon>
    </lineage>
</organism>
<proteinExistence type="inferred from homology"/>
<dbReference type="GO" id="GO:0005886">
    <property type="term" value="C:plasma membrane"/>
    <property type="evidence" value="ECO:0007669"/>
    <property type="project" value="TreeGrafter"/>
</dbReference>
<evidence type="ECO:0000313" key="6">
    <source>
        <dbReference type="Proteomes" id="UP000488506"/>
    </source>
</evidence>
<sequence>MAEKKKDLRTALVNSGLITQDQLNIVADDACKTGESLIRAILAKKLLDEKQILKFLEEEMGIPHISLTSYLIDQKTIETLPPSIAKKYGVIPLFLVQNTLSIAMVDPFDVKAIDEIKVKTKHEVEVMAATPTDINQAIVQFYGVAGTLDELLGAMATPETSHAATPSTADEAPISKLINLLLVQAVQERASDIHIEPEEKRTRVRYRIDGIMHEVSSPPSHLHSSICSRIKVLAKMDIAETRVAQDGRFEFKFENRSIDVRVSSFPTIYGEAVVMRLLDKQSMVLSLGEIGFSESNLKKFDELVKRPYGIILVTGPTGSGKTTTLYATLQHILTPERNIVTVEDPVEYEMAGIRQTQVNVKAGMVFATALRSILRQDPDVILVGEIRDMETGGVAIEAALTGHLVFSTLHTNDAPGALTRLVDMGVEPFLVASATAGIIAQRLIRKICANCKIELEVSQEITDSFEQLKGKKHKFFHGKGCKNCRGTGYKGRTAIFEMLTLTDEMKNQIVNKEATSKIKQTAVKNGMVTLREDGLQKALAGLTTLDEVLRVTQLD</sequence>
<dbReference type="InterPro" id="IPR001482">
    <property type="entry name" value="T2SS/T4SS_dom"/>
</dbReference>
<dbReference type="Proteomes" id="UP000488506">
    <property type="component" value="Unassembled WGS sequence"/>
</dbReference>
<dbReference type="SMART" id="SM00382">
    <property type="entry name" value="AAA"/>
    <property type="match status" value="1"/>
</dbReference>
<dbReference type="PANTHER" id="PTHR30258:SF1">
    <property type="entry name" value="PROTEIN TRANSPORT PROTEIN HOFB HOMOLOG"/>
    <property type="match status" value="1"/>
</dbReference>
<dbReference type="Pfam" id="PF05157">
    <property type="entry name" value="MshEN"/>
    <property type="match status" value="1"/>
</dbReference>
<evidence type="ECO:0000313" key="5">
    <source>
        <dbReference type="EMBL" id="KAF0133705.1"/>
    </source>
</evidence>
<evidence type="ECO:0000256" key="3">
    <source>
        <dbReference type="ARBA" id="ARBA00022840"/>
    </source>
</evidence>
<gene>
    <name evidence="5" type="ORF">FD145_1164</name>
</gene>
<evidence type="ECO:0000256" key="2">
    <source>
        <dbReference type="ARBA" id="ARBA00022741"/>
    </source>
</evidence>